<dbReference type="InterPro" id="IPR011051">
    <property type="entry name" value="RmlC_Cupin_sf"/>
</dbReference>
<accession>A0A6A6IPH4</accession>
<dbReference type="SUPFAM" id="SSF51182">
    <property type="entry name" value="RmlC-like cupins"/>
    <property type="match status" value="1"/>
</dbReference>
<dbReference type="InterPro" id="IPR013096">
    <property type="entry name" value="Cupin_2"/>
</dbReference>
<name>A0A6A6IPH4_9PLEO</name>
<dbReference type="OrthoDB" id="204928at2759"/>
<reference evidence="2" key="1">
    <citation type="journal article" date="2020" name="Stud. Mycol.">
        <title>101 Dothideomycetes genomes: a test case for predicting lifestyles and emergence of pathogens.</title>
        <authorList>
            <person name="Haridas S."/>
            <person name="Albert R."/>
            <person name="Binder M."/>
            <person name="Bloem J."/>
            <person name="Labutti K."/>
            <person name="Salamov A."/>
            <person name="Andreopoulos B."/>
            <person name="Baker S."/>
            <person name="Barry K."/>
            <person name="Bills G."/>
            <person name="Bluhm B."/>
            <person name="Cannon C."/>
            <person name="Castanera R."/>
            <person name="Culley D."/>
            <person name="Daum C."/>
            <person name="Ezra D."/>
            <person name="Gonzalez J."/>
            <person name="Henrissat B."/>
            <person name="Kuo A."/>
            <person name="Liang C."/>
            <person name="Lipzen A."/>
            <person name="Lutzoni F."/>
            <person name="Magnuson J."/>
            <person name="Mondo S."/>
            <person name="Nolan M."/>
            <person name="Ohm R."/>
            <person name="Pangilinan J."/>
            <person name="Park H.-J."/>
            <person name="Ramirez L."/>
            <person name="Alfaro M."/>
            <person name="Sun H."/>
            <person name="Tritt A."/>
            <person name="Yoshinaga Y."/>
            <person name="Zwiers L.-H."/>
            <person name="Turgeon B."/>
            <person name="Goodwin S."/>
            <person name="Spatafora J."/>
            <person name="Crous P."/>
            <person name="Grigoriev I."/>
        </authorList>
    </citation>
    <scope>NUCLEOTIDE SEQUENCE</scope>
    <source>
        <strain evidence="2">CBS 122368</strain>
    </source>
</reference>
<dbReference type="Pfam" id="PF07883">
    <property type="entry name" value="Cupin_2"/>
    <property type="match status" value="1"/>
</dbReference>
<organism evidence="2 3">
    <name type="scientific">Trematosphaeria pertusa</name>
    <dbReference type="NCBI Taxonomy" id="390896"/>
    <lineage>
        <taxon>Eukaryota</taxon>
        <taxon>Fungi</taxon>
        <taxon>Dikarya</taxon>
        <taxon>Ascomycota</taxon>
        <taxon>Pezizomycotina</taxon>
        <taxon>Dothideomycetes</taxon>
        <taxon>Pleosporomycetidae</taxon>
        <taxon>Pleosporales</taxon>
        <taxon>Massarineae</taxon>
        <taxon>Trematosphaeriaceae</taxon>
        <taxon>Trematosphaeria</taxon>
    </lineage>
</organism>
<dbReference type="CDD" id="cd02226">
    <property type="entry name" value="cupin_YdbB-like"/>
    <property type="match status" value="1"/>
</dbReference>
<dbReference type="AlphaFoldDB" id="A0A6A6IPH4"/>
<evidence type="ECO:0000313" key="3">
    <source>
        <dbReference type="Proteomes" id="UP000800094"/>
    </source>
</evidence>
<feature type="domain" description="Cupin type-2" evidence="1">
    <location>
        <begin position="43"/>
        <end position="109"/>
    </location>
</feature>
<dbReference type="Gene3D" id="2.60.120.10">
    <property type="entry name" value="Jelly Rolls"/>
    <property type="match status" value="1"/>
</dbReference>
<evidence type="ECO:0000313" key="2">
    <source>
        <dbReference type="EMBL" id="KAF2251403.1"/>
    </source>
</evidence>
<dbReference type="EMBL" id="ML987193">
    <property type="protein sequence ID" value="KAF2251403.1"/>
    <property type="molecule type" value="Genomic_DNA"/>
</dbReference>
<gene>
    <name evidence="2" type="ORF">BU26DRAFT_563342</name>
</gene>
<dbReference type="Proteomes" id="UP000800094">
    <property type="component" value="Unassembled WGS sequence"/>
</dbReference>
<dbReference type="InterPro" id="IPR014710">
    <property type="entry name" value="RmlC-like_jellyroll"/>
</dbReference>
<protein>
    <recommendedName>
        <fullName evidence="1">Cupin type-2 domain-containing protein</fullName>
    </recommendedName>
</protein>
<proteinExistence type="predicted"/>
<dbReference type="GeneID" id="54586486"/>
<sequence length="135" mass="14878">MADFRPKLSIPQALSKIPAPYQPTLVASLNDAIEFKIAKIKGDFVYHSHPTTDELFYILDGGPLTMRIRRIYDDPSSEETVVLEKGDVFVVPKGVQHLLGADNECSVLCAETKGELNTGDLGVMEKTSEVKDARN</sequence>
<evidence type="ECO:0000259" key="1">
    <source>
        <dbReference type="Pfam" id="PF07883"/>
    </source>
</evidence>
<keyword evidence="3" id="KW-1185">Reference proteome</keyword>
<dbReference type="RefSeq" id="XP_033686407.1">
    <property type="nucleotide sequence ID" value="XM_033833156.1"/>
</dbReference>